<accession>A0A7J8X542</accession>
<proteinExistence type="predicted"/>
<dbReference type="GO" id="GO:0004523">
    <property type="term" value="F:RNA-DNA hybrid ribonuclease activity"/>
    <property type="evidence" value="ECO:0007669"/>
    <property type="project" value="InterPro"/>
</dbReference>
<gene>
    <name evidence="2" type="ORF">Goari_024098</name>
</gene>
<organism evidence="2 3">
    <name type="scientific">Gossypium aridum</name>
    <name type="common">American cotton</name>
    <name type="synonym">Erioxylum aridum</name>
    <dbReference type="NCBI Taxonomy" id="34290"/>
    <lineage>
        <taxon>Eukaryota</taxon>
        <taxon>Viridiplantae</taxon>
        <taxon>Streptophyta</taxon>
        <taxon>Embryophyta</taxon>
        <taxon>Tracheophyta</taxon>
        <taxon>Spermatophyta</taxon>
        <taxon>Magnoliopsida</taxon>
        <taxon>eudicotyledons</taxon>
        <taxon>Gunneridae</taxon>
        <taxon>Pentapetalae</taxon>
        <taxon>rosids</taxon>
        <taxon>malvids</taxon>
        <taxon>Malvales</taxon>
        <taxon>Malvaceae</taxon>
        <taxon>Malvoideae</taxon>
        <taxon>Gossypium</taxon>
    </lineage>
</organism>
<name>A0A7J8X542_GOSAI</name>
<keyword evidence="3" id="KW-1185">Reference proteome</keyword>
<protein>
    <recommendedName>
        <fullName evidence="1">RNase H type-1 domain-containing protein</fullName>
    </recommendedName>
</protein>
<sequence>QDLNKSTLGLVIRDSQWVVLVTKQKLHDRVDFPFAVEDLAYLLAVRLSIQWSLQHVVIEGDVKSILNKSKRNVRDRSEVWAIIDDIH</sequence>
<dbReference type="EMBL" id="JABFAA010000005">
    <property type="protein sequence ID" value="MBA0682373.1"/>
    <property type="molecule type" value="Genomic_DNA"/>
</dbReference>
<reference evidence="2 3" key="1">
    <citation type="journal article" date="2019" name="Genome Biol. Evol.">
        <title>Insights into the evolution of the New World diploid cottons (Gossypium, subgenus Houzingenia) based on genome sequencing.</title>
        <authorList>
            <person name="Grover C.E."/>
            <person name="Arick M.A. 2nd"/>
            <person name="Thrash A."/>
            <person name="Conover J.L."/>
            <person name="Sanders W.S."/>
            <person name="Peterson D.G."/>
            <person name="Frelichowski J.E."/>
            <person name="Scheffler J.A."/>
            <person name="Scheffler B.E."/>
            <person name="Wendel J.F."/>
        </authorList>
    </citation>
    <scope>NUCLEOTIDE SEQUENCE [LARGE SCALE GENOMIC DNA]</scope>
    <source>
        <strain evidence="2">185</strain>
        <tissue evidence="2">Leaf</tissue>
    </source>
</reference>
<feature type="domain" description="RNase H type-1" evidence="1">
    <location>
        <begin position="3"/>
        <end position="86"/>
    </location>
</feature>
<evidence type="ECO:0000259" key="1">
    <source>
        <dbReference type="Pfam" id="PF13456"/>
    </source>
</evidence>
<comment type="caution">
    <text evidence="2">The sequence shown here is derived from an EMBL/GenBank/DDBJ whole genome shotgun (WGS) entry which is preliminary data.</text>
</comment>
<feature type="non-terminal residue" evidence="2">
    <location>
        <position position="1"/>
    </location>
</feature>
<evidence type="ECO:0000313" key="2">
    <source>
        <dbReference type="EMBL" id="MBA0682373.1"/>
    </source>
</evidence>
<dbReference type="AlphaFoldDB" id="A0A7J8X542"/>
<evidence type="ECO:0000313" key="3">
    <source>
        <dbReference type="Proteomes" id="UP000593577"/>
    </source>
</evidence>
<dbReference type="InterPro" id="IPR002156">
    <property type="entry name" value="RNaseH_domain"/>
</dbReference>
<dbReference type="GO" id="GO:0003676">
    <property type="term" value="F:nucleic acid binding"/>
    <property type="evidence" value="ECO:0007669"/>
    <property type="project" value="InterPro"/>
</dbReference>
<dbReference type="Pfam" id="PF13456">
    <property type="entry name" value="RVT_3"/>
    <property type="match status" value="1"/>
</dbReference>
<dbReference type="Proteomes" id="UP000593577">
    <property type="component" value="Unassembled WGS sequence"/>
</dbReference>